<name>A0A976M761_THEOR</name>
<evidence type="ECO:0000313" key="4">
    <source>
        <dbReference type="Proteomes" id="UP000244803"/>
    </source>
</evidence>
<proteinExistence type="predicted"/>
<dbReference type="Pfam" id="PF00076">
    <property type="entry name" value="RRM_1"/>
    <property type="match status" value="1"/>
</dbReference>
<dbReference type="SUPFAM" id="SSF54928">
    <property type="entry name" value="RNA-binding domain, RBD"/>
    <property type="match status" value="1"/>
</dbReference>
<accession>A0A976M761</accession>
<dbReference type="OrthoDB" id="361626at2759"/>
<organism evidence="3 4">
    <name type="scientific">Theileria orientalis</name>
    <dbReference type="NCBI Taxonomy" id="68886"/>
    <lineage>
        <taxon>Eukaryota</taxon>
        <taxon>Sar</taxon>
        <taxon>Alveolata</taxon>
        <taxon>Apicomplexa</taxon>
        <taxon>Aconoidasida</taxon>
        <taxon>Piroplasmida</taxon>
        <taxon>Theileriidae</taxon>
        <taxon>Theileria</taxon>
    </lineage>
</organism>
<dbReference type="InterPro" id="IPR000504">
    <property type="entry name" value="RRM_dom"/>
</dbReference>
<evidence type="ECO:0000259" key="2">
    <source>
        <dbReference type="Pfam" id="PF00076"/>
    </source>
</evidence>
<reference evidence="3" key="1">
    <citation type="submission" date="2022-07" db="EMBL/GenBank/DDBJ databases">
        <title>Evaluation of T. orientalis genome assembly methods using nanopore sequencing and analysis of variation between genomes.</title>
        <authorList>
            <person name="Yam J."/>
            <person name="Micallef M.L."/>
            <person name="Liu M."/>
            <person name="Djordjevic S.P."/>
            <person name="Bogema D.R."/>
            <person name="Jenkins C."/>
        </authorList>
    </citation>
    <scope>NUCLEOTIDE SEQUENCE</scope>
    <source>
        <strain evidence="3">Fish Creek</strain>
    </source>
</reference>
<dbReference type="InterPro" id="IPR035979">
    <property type="entry name" value="RBD_domain_sf"/>
</dbReference>
<dbReference type="Proteomes" id="UP000244803">
    <property type="component" value="Chromosome 4"/>
</dbReference>
<dbReference type="Gene3D" id="3.30.70.330">
    <property type="match status" value="1"/>
</dbReference>
<sequence length="410" mass="46004">MDNKFNLHVGLGHPSNYTHHDRNIVSNNYNLSREHSKEDSDLSDDSAIISNDNSTFNITIGRFNPRIRRFRPHRQPSILKHSKSSLTSGSSSIQYPHETNLENLTSLSSYDFSKFGTNSSSKTSPSDSFVRKSVTFSSVLVSSSDNLGVQSISSFGSNDNSNICSNSSNNLDTDPDLLTMSDSVGRKDLLNVFRSVVKNVINVNRLANMRSYYDSGFLGGESLDNFGFADYMNNQDSINLIGSIADEPLTNKSSTDSLTHILMLNRKGKNLLNSNFSVKLSKIKEKYESVQTLLDDLGDPIKLIKNDSPLSNILDEHSNTTRLIHPFYINYYPKKPEIVEEEFDSHNIFKSSNKVNKNFRMEDYPSLLSENSKKYGIVDFETNDEAKKSVAHMNEGEIDGLKVKVGFRSP</sequence>
<evidence type="ECO:0000256" key="1">
    <source>
        <dbReference type="SAM" id="MobiDB-lite"/>
    </source>
</evidence>
<feature type="domain" description="RRM" evidence="2">
    <location>
        <begin position="368"/>
        <end position="403"/>
    </location>
</feature>
<dbReference type="EMBL" id="CP056067">
    <property type="protein sequence ID" value="UKJ89906.1"/>
    <property type="molecule type" value="Genomic_DNA"/>
</dbReference>
<dbReference type="GO" id="GO:0003723">
    <property type="term" value="F:RNA binding"/>
    <property type="evidence" value="ECO:0007669"/>
    <property type="project" value="InterPro"/>
</dbReference>
<protein>
    <recommendedName>
        <fullName evidence="2">RRM domain-containing protein</fullName>
    </recommendedName>
</protein>
<feature type="region of interest" description="Disordered" evidence="1">
    <location>
        <begin position="67"/>
        <end position="95"/>
    </location>
</feature>
<dbReference type="InterPro" id="IPR012677">
    <property type="entry name" value="Nucleotide-bd_a/b_plait_sf"/>
</dbReference>
<evidence type="ECO:0000313" key="3">
    <source>
        <dbReference type="EMBL" id="UKJ89906.1"/>
    </source>
</evidence>
<dbReference type="AlphaFoldDB" id="A0A976M761"/>
<gene>
    <name evidence="3" type="ORF">MACJ_003160</name>
</gene>